<feature type="domain" description="Nitroreductase" evidence="2">
    <location>
        <begin position="258"/>
        <end position="333"/>
    </location>
</feature>
<dbReference type="SUPFAM" id="SSF55469">
    <property type="entry name" value="FMN-dependent nitroreductase-like"/>
    <property type="match status" value="2"/>
</dbReference>
<organism evidence="3 4">
    <name type="scientific">Mycolicibacter terrae</name>
    <dbReference type="NCBI Taxonomy" id="1788"/>
    <lineage>
        <taxon>Bacteria</taxon>
        <taxon>Bacillati</taxon>
        <taxon>Actinomycetota</taxon>
        <taxon>Actinomycetes</taxon>
        <taxon>Mycobacteriales</taxon>
        <taxon>Mycobacteriaceae</taxon>
        <taxon>Mycolicibacter</taxon>
    </lineage>
</organism>
<dbReference type="InterPro" id="IPR000415">
    <property type="entry name" value="Nitroreductase-like"/>
</dbReference>
<sequence length="375" mass="40187">MGREIGAGPGRKKGGRTVDEQPAGYPDTAAVRETVRTVLQLATRAPSVHNSQPWHWRVQTATQQPRLELFADPDLHLDRVDPDGRGLILSCGAALHHCVVALAAMGWRCKVHRLPDPARPDHLASVELCGPDPDGLPEQLDVALAAAIPRRRTDRRIFSGWPVAAADIALMGARAARAGVMLRRIDALDRLNAVVAQAVFEHRTDYEYLAELSRWSGRYRSVAGVPARSVPAPEAGAPIPGRLFADPALVQPPGAVPAEERAVMLALGTEDDDRLAQLRAGEATSVVLLTATALGLASCPVTEPLEIAETRAAVRRDVFGTSGYPQMLLRVGWAPINADPLPATPRRFLDDTVEWLPAAGGREPVAGAESRAVCV</sequence>
<keyword evidence="4" id="KW-1185">Reference proteome</keyword>
<dbReference type="InterPro" id="IPR050627">
    <property type="entry name" value="Nitroreductase/BluB"/>
</dbReference>
<evidence type="ECO:0000259" key="2">
    <source>
        <dbReference type="Pfam" id="PF00881"/>
    </source>
</evidence>
<dbReference type="PANTHER" id="PTHR23026">
    <property type="entry name" value="NADPH NITROREDUCTASE"/>
    <property type="match status" value="1"/>
</dbReference>
<dbReference type="GO" id="GO:0016491">
    <property type="term" value="F:oxidoreductase activity"/>
    <property type="evidence" value="ECO:0007669"/>
    <property type="project" value="InterPro"/>
</dbReference>
<evidence type="ECO:0000313" key="4">
    <source>
        <dbReference type="Proteomes" id="UP000467636"/>
    </source>
</evidence>
<dbReference type="AlphaFoldDB" id="A0AAD1HW88"/>
<gene>
    <name evidence="3" type="ORF">MTER_10890</name>
</gene>
<evidence type="ECO:0000256" key="1">
    <source>
        <dbReference type="SAM" id="MobiDB-lite"/>
    </source>
</evidence>
<evidence type="ECO:0000313" key="3">
    <source>
        <dbReference type="EMBL" id="BBX21678.1"/>
    </source>
</evidence>
<accession>A0AAD1HW88</accession>
<dbReference type="InterPro" id="IPR029479">
    <property type="entry name" value="Nitroreductase"/>
</dbReference>
<dbReference type="EMBL" id="AP022564">
    <property type="protein sequence ID" value="BBX21678.1"/>
    <property type="molecule type" value="Genomic_DNA"/>
</dbReference>
<dbReference type="PANTHER" id="PTHR23026:SF123">
    <property type="entry name" value="NAD(P)H NITROREDUCTASE RV3131-RELATED"/>
    <property type="match status" value="1"/>
</dbReference>
<dbReference type="Pfam" id="PF00881">
    <property type="entry name" value="Nitroreductase"/>
    <property type="match status" value="1"/>
</dbReference>
<reference evidence="3 4" key="1">
    <citation type="journal article" date="2019" name="Emerg. Microbes Infect.">
        <title>Comprehensive subspecies identification of 175 nontuberculous mycobacteria species based on 7547 genomic profiles.</title>
        <authorList>
            <person name="Matsumoto Y."/>
            <person name="Kinjo T."/>
            <person name="Motooka D."/>
            <person name="Nabeya D."/>
            <person name="Jung N."/>
            <person name="Uechi K."/>
            <person name="Horii T."/>
            <person name="Iida T."/>
            <person name="Fujita J."/>
            <person name="Nakamura S."/>
        </authorList>
    </citation>
    <scope>NUCLEOTIDE SEQUENCE [LARGE SCALE GENOMIC DNA]</scope>
    <source>
        <strain evidence="3 4">JCM 12143</strain>
    </source>
</reference>
<name>A0AAD1HW88_9MYCO</name>
<proteinExistence type="predicted"/>
<feature type="region of interest" description="Disordered" evidence="1">
    <location>
        <begin position="1"/>
        <end position="25"/>
    </location>
</feature>
<dbReference type="Gene3D" id="3.40.109.10">
    <property type="entry name" value="NADH Oxidase"/>
    <property type="match status" value="2"/>
</dbReference>
<protein>
    <submittedName>
        <fullName evidence="3">NAD(P)H nitroreductase</fullName>
    </submittedName>
</protein>
<dbReference type="NCBIfam" id="NF047509">
    <property type="entry name" value="Rv3131_FMN_oxido"/>
    <property type="match status" value="1"/>
</dbReference>
<dbReference type="Proteomes" id="UP000467636">
    <property type="component" value="Chromosome"/>
</dbReference>